<dbReference type="Pfam" id="PF16344">
    <property type="entry name" value="FecR_C"/>
    <property type="match status" value="1"/>
</dbReference>
<dbReference type="Gene3D" id="3.55.50.30">
    <property type="match status" value="1"/>
</dbReference>
<protein>
    <submittedName>
        <fullName evidence="4">Uncharacterized protein</fullName>
    </submittedName>
</protein>
<dbReference type="InterPro" id="IPR012373">
    <property type="entry name" value="Ferrdict_sens_TM"/>
</dbReference>
<dbReference type="PANTHER" id="PTHR30273">
    <property type="entry name" value="PERIPLASMIC SIGNAL SENSOR AND SIGMA FACTOR ACTIVATOR FECR-RELATED"/>
    <property type="match status" value="1"/>
</dbReference>
<dbReference type="GO" id="GO:0016989">
    <property type="term" value="F:sigma factor antagonist activity"/>
    <property type="evidence" value="ECO:0007669"/>
    <property type="project" value="TreeGrafter"/>
</dbReference>
<dbReference type="EMBL" id="QFFJ01000002">
    <property type="protein sequence ID" value="RBL90564.1"/>
    <property type="molecule type" value="Genomic_DNA"/>
</dbReference>
<dbReference type="PANTHER" id="PTHR30273:SF2">
    <property type="entry name" value="PROTEIN FECR"/>
    <property type="match status" value="1"/>
</dbReference>
<dbReference type="InterPro" id="IPR032508">
    <property type="entry name" value="FecR_C"/>
</dbReference>
<keyword evidence="1" id="KW-0472">Membrane</keyword>
<dbReference type="Gene3D" id="2.60.120.1440">
    <property type="match status" value="1"/>
</dbReference>
<reference evidence="4 5" key="1">
    <citation type="submission" date="2018-05" db="EMBL/GenBank/DDBJ databases">
        <title>Chitinophaga sp. K3CV102501T nov., isolated from isolated from a monsoon evergreen broad-leaved forest soil.</title>
        <authorList>
            <person name="Lv Y."/>
        </authorList>
    </citation>
    <scope>NUCLEOTIDE SEQUENCE [LARGE SCALE GENOMIC DNA]</scope>
    <source>
        <strain evidence="4 5">GDMCC 1.1325</strain>
    </source>
</reference>
<evidence type="ECO:0000259" key="3">
    <source>
        <dbReference type="Pfam" id="PF16344"/>
    </source>
</evidence>
<keyword evidence="5" id="KW-1185">Reference proteome</keyword>
<feature type="domain" description="Protein FecR C-terminal" evidence="3">
    <location>
        <begin position="268"/>
        <end position="335"/>
    </location>
</feature>
<dbReference type="InterPro" id="IPR006860">
    <property type="entry name" value="FecR"/>
</dbReference>
<keyword evidence="1" id="KW-0812">Transmembrane</keyword>
<evidence type="ECO:0000313" key="4">
    <source>
        <dbReference type="EMBL" id="RBL90564.1"/>
    </source>
</evidence>
<keyword evidence="1" id="KW-1133">Transmembrane helix</keyword>
<dbReference type="PIRSF" id="PIRSF018266">
    <property type="entry name" value="FecR"/>
    <property type="match status" value="1"/>
</dbReference>
<dbReference type="OrthoDB" id="923517at2"/>
<comment type="caution">
    <text evidence="4">The sequence shown here is derived from an EMBL/GenBank/DDBJ whole genome shotgun (WGS) entry which is preliminary data.</text>
</comment>
<evidence type="ECO:0000259" key="2">
    <source>
        <dbReference type="Pfam" id="PF04773"/>
    </source>
</evidence>
<evidence type="ECO:0000313" key="5">
    <source>
        <dbReference type="Proteomes" id="UP000253410"/>
    </source>
</evidence>
<proteinExistence type="predicted"/>
<organism evidence="4 5">
    <name type="scientific">Chitinophaga flava</name>
    <dbReference type="NCBI Taxonomy" id="2259036"/>
    <lineage>
        <taxon>Bacteria</taxon>
        <taxon>Pseudomonadati</taxon>
        <taxon>Bacteroidota</taxon>
        <taxon>Chitinophagia</taxon>
        <taxon>Chitinophagales</taxon>
        <taxon>Chitinophagaceae</taxon>
        <taxon>Chitinophaga</taxon>
    </lineage>
</organism>
<dbReference type="RefSeq" id="WP_113619313.1">
    <property type="nucleotide sequence ID" value="NZ_QFFJ01000002.1"/>
</dbReference>
<feature type="transmembrane region" description="Helical" evidence="1">
    <location>
        <begin position="102"/>
        <end position="120"/>
    </location>
</feature>
<accession>A0A365XXY0</accession>
<name>A0A365XXY0_9BACT</name>
<sequence length="340" mass="38874">MQHNDRPDRNTYTVADLLGDASFQQWVLHQEGPWQEWTIAHPEQATVVETARQLLLQIRFVNHVPADIAAEQSLNRFKAAVANLQEPSRTSNIRHLFRFRQAAVWTGLIICAGVIARYTWSGLLAPQRIQTAFGEIKQVLLPDGSQVILQANSELRYKRSWNKQQREVWLKGEAYFRVHPDKTHPVAGFVVHSNDADVTVLGTEFDLKQRRHQTSVFLKSGKIRIDFHQPKAPGIILQPGDLVTYDALQQQVSSTQTDSTYSSWVHGKLTLNNAPLSEIIQILENNYGEKIIVNDKKLLEKRIEGIIYLESKADILFILSNVLDIQISKQNDTMYFSNRK</sequence>
<dbReference type="AlphaFoldDB" id="A0A365XXY0"/>
<dbReference type="Proteomes" id="UP000253410">
    <property type="component" value="Unassembled WGS sequence"/>
</dbReference>
<feature type="domain" description="FecR protein" evidence="2">
    <location>
        <begin position="128"/>
        <end position="223"/>
    </location>
</feature>
<dbReference type="Pfam" id="PF04773">
    <property type="entry name" value="FecR"/>
    <property type="match status" value="1"/>
</dbReference>
<gene>
    <name evidence="4" type="ORF">DF182_29350</name>
</gene>
<evidence type="ECO:0000256" key="1">
    <source>
        <dbReference type="SAM" id="Phobius"/>
    </source>
</evidence>